<evidence type="ECO:0000256" key="6">
    <source>
        <dbReference type="ARBA" id="ARBA00022917"/>
    </source>
</evidence>
<evidence type="ECO:0000256" key="4">
    <source>
        <dbReference type="ARBA" id="ARBA00022741"/>
    </source>
</evidence>
<evidence type="ECO:0000256" key="1">
    <source>
        <dbReference type="ARBA" id="ARBA00005594"/>
    </source>
</evidence>
<dbReference type="PANTHER" id="PTHR11956:SF11">
    <property type="entry name" value="ARGININE--TRNA LIGASE, MITOCHONDRIAL-RELATED"/>
    <property type="match status" value="1"/>
</dbReference>
<evidence type="ECO:0000256" key="9">
    <source>
        <dbReference type="RuleBase" id="RU363038"/>
    </source>
</evidence>
<dbReference type="SMART" id="SM00836">
    <property type="entry name" value="DALR_1"/>
    <property type="match status" value="1"/>
</dbReference>
<evidence type="ECO:0000256" key="7">
    <source>
        <dbReference type="ARBA" id="ARBA00023146"/>
    </source>
</evidence>
<comment type="caution">
    <text evidence="11">The sequence shown here is derived from an EMBL/GenBank/DDBJ whole genome shotgun (WGS) entry which is preliminary data.</text>
</comment>
<dbReference type="InterPro" id="IPR014729">
    <property type="entry name" value="Rossmann-like_a/b/a_fold"/>
</dbReference>
<evidence type="ECO:0000313" key="12">
    <source>
        <dbReference type="Proteomes" id="UP001172155"/>
    </source>
</evidence>
<dbReference type="InterPro" id="IPR008909">
    <property type="entry name" value="DALR_anticod-bd"/>
</dbReference>
<dbReference type="GO" id="GO:0005739">
    <property type="term" value="C:mitochondrion"/>
    <property type="evidence" value="ECO:0007669"/>
    <property type="project" value="TreeGrafter"/>
</dbReference>
<accession>A0AA40JYT2</accession>
<dbReference type="GO" id="GO:0005524">
    <property type="term" value="F:ATP binding"/>
    <property type="evidence" value="ECO:0007669"/>
    <property type="project" value="UniProtKB-KW"/>
</dbReference>
<organism evidence="11 12">
    <name type="scientific">Schizothecium vesticola</name>
    <dbReference type="NCBI Taxonomy" id="314040"/>
    <lineage>
        <taxon>Eukaryota</taxon>
        <taxon>Fungi</taxon>
        <taxon>Dikarya</taxon>
        <taxon>Ascomycota</taxon>
        <taxon>Pezizomycotina</taxon>
        <taxon>Sordariomycetes</taxon>
        <taxon>Sordariomycetidae</taxon>
        <taxon>Sordariales</taxon>
        <taxon>Schizotheciaceae</taxon>
        <taxon>Schizothecium</taxon>
    </lineage>
</organism>
<dbReference type="Pfam" id="PF00750">
    <property type="entry name" value="tRNA-synt_1d"/>
    <property type="match status" value="1"/>
</dbReference>
<keyword evidence="12" id="KW-1185">Reference proteome</keyword>
<protein>
    <recommendedName>
        <fullName evidence="2">arginine--tRNA ligase</fullName>
        <ecNumber evidence="2">6.1.1.19</ecNumber>
    </recommendedName>
</protein>
<dbReference type="InterPro" id="IPR001278">
    <property type="entry name" value="Arg-tRNA-ligase"/>
</dbReference>
<dbReference type="SUPFAM" id="SSF52374">
    <property type="entry name" value="Nucleotidylyl transferase"/>
    <property type="match status" value="1"/>
</dbReference>
<keyword evidence="6 9" id="KW-0648">Protein biosynthesis</keyword>
<comment type="catalytic activity">
    <reaction evidence="8">
        <text>tRNA(Arg) + L-arginine + ATP = L-arginyl-tRNA(Arg) + AMP + diphosphate</text>
        <dbReference type="Rhea" id="RHEA:20301"/>
        <dbReference type="Rhea" id="RHEA-COMP:9658"/>
        <dbReference type="Rhea" id="RHEA-COMP:9673"/>
        <dbReference type="ChEBI" id="CHEBI:30616"/>
        <dbReference type="ChEBI" id="CHEBI:32682"/>
        <dbReference type="ChEBI" id="CHEBI:33019"/>
        <dbReference type="ChEBI" id="CHEBI:78442"/>
        <dbReference type="ChEBI" id="CHEBI:78513"/>
        <dbReference type="ChEBI" id="CHEBI:456215"/>
        <dbReference type="EC" id="6.1.1.19"/>
    </reaction>
</comment>
<proteinExistence type="inferred from homology"/>
<dbReference type="Pfam" id="PF05746">
    <property type="entry name" value="DALR_1"/>
    <property type="match status" value="1"/>
</dbReference>
<dbReference type="Gene3D" id="3.40.50.620">
    <property type="entry name" value="HUPs"/>
    <property type="match status" value="1"/>
</dbReference>
<dbReference type="EMBL" id="JAUKUD010000006">
    <property type="protein sequence ID" value="KAK0740354.1"/>
    <property type="molecule type" value="Genomic_DNA"/>
</dbReference>
<keyword evidence="3 9" id="KW-0436">Ligase</keyword>
<gene>
    <name evidence="11" type="ORF">B0T18DRAFT_331815</name>
</gene>
<dbReference type="SUPFAM" id="SSF47323">
    <property type="entry name" value="Anticodon-binding domain of a subclass of class I aminoacyl-tRNA synthetases"/>
    <property type="match status" value="1"/>
</dbReference>
<evidence type="ECO:0000259" key="10">
    <source>
        <dbReference type="SMART" id="SM00836"/>
    </source>
</evidence>
<dbReference type="SUPFAM" id="SSF55190">
    <property type="entry name" value="Arginyl-tRNA synthetase (ArgRS), N-terminal 'additional' domain"/>
    <property type="match status" value="1"/>
</dbReference>
<name>A0AA40JYT2_9PEZI</name>
<dbReference type="InterPro" id="IPR035684">
    <property type="entry name" value="ArgRS_core"/>
</dbReference>
<dbReference type="PANTHER" id="PTHR11956">
    <property type="entry name" value="ARGINYL-TRNA SYNTHETASE"/>
    <property type="match status" value="1"/>
</dbReference>
<dbReference type="PRINTS" id="PR01038">
    <property type="entry name" value="TRNASYNTHARG"/>
</dbReference>
<dbReference type="Gene3D" id="1.10.730.10">
    <property type="entry name" value="Isoleucyl-tRNA Synthetase, Domain 1"/>
    <property type="match status" value="1"/>
</dbReference>
<keyword evidence="7 9" id="KW-0030">Aminoacyl-tRNA synthetase</keyword>
<dbReference type="InterPro" id="IPR009080">
    <property type="entry name" value="tRNAsynth_Ia_anticodon-bd"/>
</dbReference>
<evidence type="ECO:0000256" key="8">
    <source>
        <dbReference type="ARBA" id="ARBA00049339"/>
    </source>
</evidence>
<feature type="domain" description="DALR anticodon binding" evidence="10">
    <location>
        <begin position="517"/>
        <end position="646"/>
    </location>
</feature>
<dbReference type="Proteomes" id="UP001172155">
    <property type="component" value="Unassembled WGS sequence"/>
</dbReference>
<dbReference type="GO" id="GO:0032543">
    <property type="term" value="P:mitochondrial translation"/>
    <property type="evidence" value="ECO:0007669"/>
    <property type="project" value="TreeGrafter"/>
</dbReference>
<evidence type="ECO:0000256" key="2">
    <source>
        <dbReference type="ARBA" id="ARBA00012837"/>
    </source>
</evidence>
<dbReference type="GO" id="GO:0006420">
    <property type="term" value="P:arginyl-tRNA aminoacylation"/>
    <property type="evidence" value="ECO:0007669"/>
    <property type="project" value="InterPro"/>
</dbReference>
<evidence type="ECO:0000256" key="3">
    <source>
        <dbReference type="ARBA" id="ARBA00022598"/>
    </source>
</evidence>
<reference evidence="11" key="1">
    <citation type="submission" date="2023-06" db="EMBL/GenBank/DDBJ databases">
        <title>Genome-scale phylogeny and comparative genomics of the fungal order Sordariales.</title>
        <authorList>
            <consortium name="Lawrence Berkeley National Laboratory"/>
            <person name="Hensen N."/>
            <person name="Bonometti L."/>
            <person name="Westerberg I."/>
            <person name="Brannstrom I.O."/>
            <person name="Guillou S."/>
            <person name="Cros-Aarteil S."/>
            <person name="Calhoun S."/>
            <person name="Haridas S."/>
            <person name="Kuo A."/>
            <person name="Mondo S."/>
            <person name="Pangilinan J."/>
            <person name="Riley R."/>
            <person name="LaButti K."/>
            <person name="Andreopoulos B."/>
            <person name="Lipzen A."/>
            <person name="Chen C."/>
            <person name="Yanf M."/>
            <person name="Daum C."/>
            <person name="Ng V."/>
            <person name="Clum A."/>
            <person name="Steindorff A."/>
            <person name="Ohm R."/>
            <person name="Martin F."/>
            <person name="Silar P."/>
            <person name="Natvig D."/>
            <person name="Lalanne C."/>
            <person name="Gautier V."/>
            <person name="Ament-velasquez S.L."/>
            <person name="Kruys A."/>
            <person name="Hutchinson M.I."/>
            <person name="Powell A.J."/>
            <person name="Barry K."/>
            <person name="Miller A.N."/>
            <person name="Grigoriev I.V."/>
            <person name="Debuchy R."/>
            <person name="Gladieux P."/>
            <person name="Thoren M.H."/>
            <person name="Johannesson H."/>
        </authorList>
    </citation>
    <scope>NUCLEOTIDE SEQUENCE</scope>
    <source>
        <strain evidence="11">SMH3187-1</strain>
    </source>
</reference>
<keyword evidence="4 9" id="KW-0547">Nucleotide-binding</keyword>
<evidence type="ECO:0000256" key="5">
    <source>
        <dbReference type="ARBA" id="ARBA00022840"/>
    </source>
</evidence>
<keyword evidence="5 9" id="KW-0067">ATP-binding</keyword>
<dbReference type="InterPro" id="IPR036695">
    <property type="entry name" value="Arg-tRNA-synth_N_sf"/>
</dbReference>
<sequence>MHTRTLDGLTELLQSLGLGPIPEHLASADLLHQPVDIFHVYLAEALRELVGCGAQQAFDAIQPANSVGNGDLDIVLPRLKLADGPPLQDLAADLAKKFPKHPLFVVPWNDGFHVRFFLSPKTLPLVVIPYILDRQDGYGTFGTTDLNNTDLPHSKALIEFSSPNLGPEFRPDHLRSTFLGAFVANVHEAMGWHAVRINYLGDWGKHIGLLGLGWTQHCSEEELENHPDPFRLIHELYAKMEEELKPKLAAKKQKARDKLDGAAEEETDKEDAIFIDRDAAFQKLEQGDPSAIELWERLHRISTSYYTRTYDRVGVKFADSPGESLVCRNPEALARVENIIKDNGLSEFTEDGLTIVNFANHDSAKLGVATLRNKDGTTTYLLRDVAAVFDRLEDFNFDKLVYVVGEHDHHFRQLFKLVDLMGRPEITQRLHHLSFSRGTKQWGDAKLLGDVLDRVQDTFDALELEAVPPCLRDPSKFKTIAINNLIVQELNARNRSHTAGTDLATLIQPEGETGLSLQVIYAKLCDAISELQRTVKASEYSPDVVDLSALSEAPWIEIVRLLARFPTITSTAYKTLEPSGVLSYLFLIVEELSYCLDEEAEGEEGEGAKQDVDGATIAAGNAARLKLYQATRQVLENGMRLLNLVPVY</sequence>
<comment type="similarity">
    <text evidence="1 9">Belongs to the class-I aminoacyl-tRNA synthetase family.</text>
</comment>
<dbReference type="EC" id="6.1.1.19" evidence="2"/>
<evidence type="ECO:0000313" key="11">
    <source>
        <dbReference type="EMBL" id="KAK0740354.1"/>
    </source>
</evidence>
<dbReference type="AlphaFoldDB" id="A0AA40JYT2"/>
<dbReference type="Gene3D" id="3.30.1360.70">
    <property type="entry name" value="Arginyl tRNA synthetase N-terminal domain"/>
    <property type="match status" value="1"/>
</dbReference>
<dbReference type="GO" id="GO:0004814">
    <property type="term" value="F:arginine-tRNA ligase activity"/>
    <property type="evidence" value="ECO:0007669"/>
    <property type="project" value="UniProtKB-EC"/>
</dbReference>